<comment type="caution">
    <text evidence="1">The sequence shown here is derived from an EMBL/GenBank/DDBJ whole genome shotgun (WGS) entry which is preliminary data.</text>
</comment>
<dbReference type="RefSeq" id="WP_068460974.1">
    <property type="nucleotide sequence ID" value="NZ_LMTR01000045.1"/>
</dbReference>
<gene>
    <name evidence="1" type="ORF">APY04_1403</name>
</gene>
<sequence length="62" mass="6527">MSVAVALKDSDILIGDLFAIRGRLQGVVDGAFKPDAASLAGLKIQMIDSSVVRVHHHAAMRG</sequence>
<reference evidence="1 2" key="1">
    <citation type="submission" date="2015-10" db="EMBL/GenBank/DDBJ databases">
        <title>Transcriptomic analysis of a linuron degrading triple-species bacterial consortium.</title>
        <authorList>
            <person name="Albers P."/>
        </authorList>
    </citation>
    <scope>NUCLEOTIDE SEQUENCE [LARGE SCALE GENOMIC DNA]</scope>
    <source>
        <strain evidence="1 2">WDL6</strain>
    </source>
</reference>
<dbReference type="Proteomes" id="UP000059074">
    <property type="component" value="Unassembled WGS sequence"/>
</dbReference>
<proteinExistence type="predicted"/>
<protein>
    <submittedName>
        <fullName evidence="1">Uncharacterized protein</fullName>
    </submittedName>
</protein>
<dbReference type="AlphaFoldDB" id="A0A109BIV8"/>
<accession>A0A109BIV8</accession>
<dbReference type="PATRIC" id="fig|121290.4.peg.2638"/>
<dbReference type="EMBL" id="LMTR01000045">
    <property type="protein sequence ID" value="KWT69320.1"/>
    <property type="molecule type" value="Genomic_DNA"/>
</dbReference>
<evidence type="ECO:0000313" key="2">
    <source>
        <dbReference type="Proteomes" id="UP000059074"/>
    </source>
</evidence>
<evidence type="ECO:0000313" key="1">
    <source>
        <dbReference type="EMBL" id="KWT69320.1"/>
    </source>
</evidence>
<name>A0A109BIV8_HYPSL</name>
<keyword evidence="2" id="KW-1185">Reference proteome</keyword>
<organism evidence="1 2">
    <name type="scientific">Hyphomicrobium sulfonivorans</name>
    <dbReference type="NCBI Taxonomy" id="121290"/>
    <lineage>
        <taxon>Bacteria</taxon>
        <taxon>Pseudomonadati</taxon>
        <taxon>Pseudomonadota</taxon>
        <taxon>Alphaproteobacteria</taxon>
        <taxon>Hyphomicrobiales</taxon>
        <taxon>Hyphomicrobiaceae</taxon>
        <taxon>Hyphomicrobium</taxon>
    </lineage>
</organism>
<dbReference type="OrthoDB" id="6293260at2"/>